<dbReference type="EMBL" id="MDYL01000017">
    <property type="protein sequence ID" value="OQD73076.1"/>
    <property type="molecule type" value="Genomic_DNA"/>
</dbReference>
<evidence type="ECO:0000313" key="4">
    <source>
        <dbReference type="Proteomes" id="UP000191522"/>
    </source>
</evidence>
<dbReference type="Pfam" id="PF00226">
    <property type="entry name" value="DnaJ"/>
    <property type="match status" value="1"/>
</dbReference>
<protein>
    <recommendedName>
        <fullName evidence="2">J domain-containing protein</fullName>
    </recommendedName>
</protein>
<feature type="domain" description="J" evidence="2">
    <location>
        <begin position="8"/>
        <end position="73"/>
    </location>
</feature>
<dbReference type="SMART" id="SM00271">
    <property type="entry name" value="DnaJ"/>
    <property type="match status" value="1"/>
</dbReference>
<keyword evidence="4" id="KW-1185">Reference proteome</keyword>
<accession>A0A1V6P917</accession>
<organism evidence="3 4">
    <name type="scientific">Penicillium decumbens</name>
    <dbReference type="NCBI Taxonomy" id="69771"/>
    <lineage>
        <taxon>Eukaryota</taxon>
        <taxon>Fungi</taxon>
        <taxon>Dikarya</taxon>
        <taxon>Ascomycota</taxon>
        <taxon>Pezizomycotina</taxon>
        <taxon>Eurotiomycetes</taxon>
        <taxon>Eurotiomycetidae</taxon>
        <taxon>Eurotiales</taxon>
        <taxon>Aspergillaceae</taxon>
        <taxon>Penicillium</taxon>
    </lineage>
</organism>
<dbReference type="SUPFAM" id="SSF46565">
    <property type="entry name" value="Chaperone J-domain"/>
    <property type="match status" value="1"/>
</dbReference>
<reference evidence="4" key="1">
    <citation type="journal article" date="2017" name="Nat. Microbiol.">
        <title>Global analysis of biosynthetic gene clusters reveals vast potential of secondary metabolite production in Penicillium species.</title>
        <authorList>
            <person name="Nielsen J.C."/>
            <person name="Grijseels S."/>
            <person name="Prigent S."/>
            <person name="Ji B."/>
            <person name="Dainat J."/>
            <person name="Nielsen K.F."/>
            <person name="Frisvad J.C."/>
            <person name="Workman M."/>
            <person name="Nielsen J."/>
        </authorList>
    </citation>
    <scope>NUCLEOTIDE SEQUENCE [LARGE SCALE GENOMIC DNA]</scope>
    <source>
        <strain evidence="4">IBT 11843</strain>
    </source>
</reference>
<dbReference type="CDD" id="cd06257">
    <property type="entry name" value="DnaJ"/>
    <property type="match status" value="1"/>
</dbReference>
<name>A0A1V6P917_PENDC</name>
<feature type="compositionally biased region" description="Polar residues" evidence="1">
    <location>
        <begin position="119"/>
        <end position="129"/>
    </location>
</feature>
<evidence type="ECO:0000259" key="2">
    <source>
        <dbReference type="PROSITE" id="PS50076"/>
    </source>
</evidence>
<dbReference type="AlphaFoldDB" id="A0A1V6P917"/>
<feature type="region of interest" description="Disordered" evidence="1">
    <location>
        <begin position="111"/>
        <end position="139"/>
    </location>
</feature>
<gene>
    <name evidence="3" type="ORF">PENDEC_c017G03114</name>
</gene>
<comment type="caution">
    <text evidence="3">The sequence shown here is derived from an EMBL/GenBank/DDBJ whole genome shotgun (WGS) entry which is preliminary data.</text>
</comment>
<sequence>MPADPPVDHYLVLGVARDAPLNEINSAYRKLALKFHPDKCGDHQEAIVQFCKVLEAVEVLRDRARRHAHDQLLNESSMGLSDFETLRDLFNDRRAGKGNWQQPMDESYWANRQQEHARSQPNSRPQQAPKQPEPPRQEEYDEWEAYLCGYRAPGVMYDPSKTYVWEVPDGVPPPPDMSYIKLSNPHHPYANLPNHWVPGIWVPDKKNPYFYDSFAIPPSAWADDWDRDPNAREPNVNVPKTKIPLLPADIDRWVNEWVRTDLDVQDEDIKGCTEGMEAMGVADGATEVKNEEEVPLPGELPPFHTW</sequence>
<dbReference type="InterPro" id="IPR036869">
    <property type="entry name" value="J_dom_sf"/>
</dbReference>
<dbReference type="PRINTS" id="PR00625">
    <property type="entry name" value="JDOMAIN"/>
</dbReference>
<dbReference type="InterPro" id="IPR001623">
    <property type="entry name" value="DnaJ_domain"/>
</dbReference>
<proteinExistence type="predicted"/>
<dbReference type="InterPro" id="IPR050817">
    <property type="entry name" value="DjlA_DnaK_co-chaperone"/>
</dbReference>
<dbReference type="PROSITE" id="PS50076">
    <property type="entry name" value="DNAJ_2"/>
    <property type="match status" value="1"/>
</dbReference>
<dbReference type="PANTHER" id="PTHR24074">
    <property type="entry name" value="CO-CHAPERONE PROTEIN DJLA"/>
    <property type="match status" value="1"/>
</dbReference>
<dbReference type="OrthoDB" id="442087at2759"/>
<evidence type="ECO:0000256" key="1">
    <source>
        <dbReference type="SAM" id="MobiDB-lite"/>
    </source>
</evidence>
<evidence type="ECO:0000313" key="3">
    <source>
        <dbReference type="EMBL" id="OQD73076.1"/>
    </source>
</evidence>
<dbReference type="Gene3D" id="1.10.287.110">
    <property type="entry name" value="DnaJ domain"/>
    <property type="match status" value="1"/>
</dbReference>
<dbReference type="Proteomes" id="UP000191522">
    <property type="component" value="Unassembled WGS sequence"/>
</dbReference>